<feature type="transmembrane region" description="Helical" evidence="1">
    <location>
        <begin position="12"/>
        <end position="28"/>
    </location>
</feature>
<reference evidence="2" key="1">
    <citation type="submission" date="2023-03" db="EMBL/GenBank/DDBJ databases">
        <title>Andean soil-derived lignocellulolytic bacterial consortium as a source of novel taxa and putative plastic-active enzymes.</title>
        <authorList>
            <person name="Diaz-Garcia L."/>
            <person name="Chuvochina M."/>
            <person name="Feuerriegel G."/>
            <person name="Bunk B."/>
            <person name="Sproer C."/>
            <person name="Streit W.R."/>
            <person name="Rodriguez L.M."/>
            <person name="Overmann J."/>
            <person name="Jimenez D.J."/>
        </authorList>
    </citation>
    <scope>NUCLEOTIDE SEQUENCE</scope>
    <source>
        <strain evidence="2">MAG 3858</strain>
    </source>
</reference>
<gene>
    <name evidence="2" type="ORF">P0Y49_14170</name>
</gene>
<proteinExistence type="predicted"/>
<name>A0AAJ6B5L9_9SPHI</name>
<keyword evidence="1" id="KW-1133">Transmembrane helix</keyword>
<keyword evidence="1" id="KW-0472">Membrane</keyword>
<dbReference type="EMBL" id="CP119313">
    <property type="protein sequence ID" value="WEK17944.1"/>
    <property type="molecule type" value="Genomic_DNA"/>
</dbReference>
<accession>A0AAJ6B5L9</accession>
<evidence type="ECO:0000256" key="1">
    <source>
        <dbReference type="SAM" id="Phobius"/>
    </source>
</evidence>
<feature type="transmembrane region" description="Helical" evidence="1">
    <location>
        <begin position="49"/>
        <end position="78"/>
    </location>
</feature>
<protein>
    <submittedName>
        <fullName evidence="2">Uncharacterized protein</fullName>
    </submittedName>
</protein>
<evidence type="ECO:0000313" key="2">
    <source>
        <dbReference type="EMBL" id="WEK17944.1"/>
    </source>
</evidence>
<organism evidence="2 3">
    <name type="scientific">Candidatus Pedobacter colombiensis</name>
    <dbReference type="NCBI Taxonomy" id="3121371"/>
    <lineage>
        <taxon>Bacteria</taxon>
        <taxon>Pseudomonadati</taxon>
        <taxon>Bacteroidota</taxon>
        <taxon>Sphingobacteriia</taxon>
        <taxon>Sphingobacteriales</taxon>
        <taxon>Sphingobacteriaceae</taxon>
        <taxon>Pedobacter</taxon>
    </lineage>
</organism>
<evidence type="ECO:0000313" key="3">
    <source>
        <dbReference type="Proteomes" id="UP001214530"/>
    </source>
</evidence>
<sequence>MKHLIDTTDPMLWGIVALSMGIITRYIIGGRQYRRRGAGGLQHFNTSCFAWVLLVFFLEWVFKWASYGLILLGLFLILNA</sequence>
<keyword evidence="1" id="KW-0812">Transmembrane</keyword>
<dbReference type="AlphaFoldDB" id="A0AAJ6B5L9"/>
<dbReference type="Proteomes" id="UP001214530">
    <property type="component" value="Chromosome"/>
</dbReference>